<feature type="signal peptide" evidence="10">
    <location>
        <begin position="1"/>
        <end position="23"/>
    </location>
</feature>
<name>A0A1N7K6A4_9PROT</name>
<evidence type="ECO:0000256" key="9">
    <source>
        <dbReference type="SAM" id="MobiDB-lite"/>
    </source>
</evidence>
<evidence type="ECO:0000256" key="10">
    <source>
        <dbReference type="SAM" id="SignalP"/>
    </source>
</evidence>
<dbReference type="SUPFAM" id="SSF55166">
    <property type="entry name" value="Hedgehog/DD-peptidase"/>
    <property type="match status" value="1"/>
</dbReference>
<dbReference type="PIRSF" id="PIRSF018455">
    <property type="entry name" value="MepA"/>
    <property type="match status" value="1"/>
</dbReference>
<dbReference type="Proteomes" id="UP000185678">
    <property type="component" value="Unassembled WGS sequence"/>
</dbReference>
<dbReference type="NCBIfam" id="NF006947">
    <property type="entry name" value="PRK09429.1"/>
    <property type="match status" value="1"/>
</dbReference>
<evidence type="ECO:0000256" key="3">
    <source>
        <dbReference type="ARBA" id="ARBA00022729"/>
    </source>
</evidence>
<keyword evidence="2" id="KW-0479">Metal-binding</keyword>
<dbReference type="GO" id="GO:0006508">
    <property type="term" value="P:proteolysis"/>
    <property type="evidence" value="ECO:0007669"/>
    <property type="project" value="UniProtKB-KW"/>
</dbReference>
<feature type="disulfide bond" evidence="8">
    <location>
        <begin position="190"/>
        <end position="243"/>
    </location>
</feature>
<feature type="region of interest" description="Disordered" evidence="9">
    <location>
        <begin position="263"/>
        <end position="283"/>
    </location>
</feature>
<keyword evidence="8" id="KW-1015">Disulfide bond</keyword>
<dbReference type="GO" id="GO:0008237">
    <property type="term" value="F:metallopeptidase activity"/>
    <property type="evidence" value="ECO:0007669"/>
    <property type="project" value="UniProtKB-KW"/>
</dbReference>
<keyword evidence="3 10" id="KW-0732">Signal</keyword>
<keyword evidence="12" id="KW-1185">Reference proteome</keyword>
<feature type="disulfide bond" evidence="8">
    <location>
        <begin position="224"/>
        <end position="231"/>
    </location>
</feature>
<keyword evidence="7" id="KW-0482">Metalloprotease</keyword>
<dbReference type="Gene3D" id="3.30.1380.10">
    <property type="match status" value="1"/>
</dbReference>
<evidence type="ECO:0000256" key="8">
    <source>
        <dbReference type="PIRSR" id="PIRSR018455-2"/>
    </source>
</evidence>
<dbReference type="GO" id="GO:0004252">
    <property type="term" value="F:serine-type endopeptidase activity"/>
    <property type="evidence" value="ECO:0007669"/>
    <property type="project" value="InterPro"/>
</dbReference>
<evidence type="ECO:0000256" key="6">
    <source>
        <dbReference type="ARBA" id="ARBA00022833"/>
    </source>
</evidence>
<keyword evidence="6" id="KW-0862">Zinc</keyword>
<protein>
    <submittedName>
        <fullName evidence="11">Penicillin-insensitive murein endopeptidase</fullName>
    </submittedName>
</protein>
<dbReference type="AlphaFoldDB" id="A0A1N7K6A4"/>
<dbReference type="InterPro" id="IPR009045">
    <property type="entry name" value="Zn_M74/Hedgehog-like"/>
</dbReference>
<evidence type="ECO:0000256" key="1">
    <source>
        <dbReference type="ARBA" id="ARBA00022670"/>
    </source>
</evidence>
<evidence type="ECO:0000313" key="12">
    <source>
        <dbReference type="Proteomes" id="UP000185678"/>
    </source>
</evidence>
<gene>
    <name evidence="11" type="ORF">SAMN05421779_102622</name>
</gene>
<dbReference type="RefSeq" id="WP_076399657.1">
    <property type="nucleotide sequence ID" value="NZ_FTOA01000002.1"/>
</dbReference>
<evidence type="ECO:0000256" key="2">
    <source>
        <dbReference type="ARBA" id="ARBA00022723"/>
    </source>
</evidence>
<sequence>MNRPVSLLLALPMTVMALSQASAAGWSDIKTPTKEAPRSIGRPNLGCLAGGVALPLDGVGYHVLRPQRNRFYGQPVLLKTITAVAEQMAKQGHGSILIGDMSQPRGGRMNFGHASHQTGLDVDLWLKMQTGPLSASDRAEPQAVSMVPVGARQADPTLWGPAQSDLVRIAAQQPAVVRIFANPAIKATLCQTFAPHGEASAPAWLRKVRPWKGHDEHIHLRLSCPPGNRDCVDQDPPPSGSGCGAELQAWFEPPVTPTLRIPVEPPPPAPTLPKACQAVLSQK</sequence>
<keyword evidence="5" id="KW-0378">Hydrolase</keyword>
<accession>A0A1N7K6A4</accession>
<evidence type="ECO:0000313" key="11">
    <source>
        <dbReference type="EMBL" id="SIS57088.1"/>
    </source>
</evidence>
<evidence type="ECO:0000256" key="5">
    <source>
        <dbReference type="ARBA" id="ARBA00022801"/>
    </source>
</evidence>
<dbReference type="STRING" id="80876.SAMN05421779_102622"/>
<proteinExistence type="predicted"/>
<dbReference type="GO" id="GO:0046872">
    <property type="term" value="F:metal ion binding"/>
    <property type="evidence" value="ECO:0007669"/>
    <property type="project" value="UniProtKB-KW"/>
</dbReference>
<reference evidence="11 12" key="1">
    <citation type="submission" date="2017-01" db="EMBL/GenBank/DDBJ databases">
        <authorList>
            <person name="Mah S.A."/>
            <person name="Swanson W.J."/>
            <person name="Moy G.W."/>
            <person name="Vacquier V.D."/>
        </authorList>
    </citation>
    <scope>NUCLEOTIDE SEQUENCE [LARGE SCALE GENOMIC DNA]</scope>
    <source>
        <strain evidence="11 12">DSM 11589</strain>
    </source>
</reference>
<evidence type="ECO:0000256" key="4">
    <source>
        <dbReference type="ARBA" id="ARBA00022764"/>
    </source>
</evidence>
<feature type="disulfide bond" evidence="8">
    <location>
        <begin position="47"/>
        <end position="276"/>
    </location>
</feature>
<dbReference type="EMBL" id="FTOA01000002">
    <property type="protein sequence ID" value="SIS57088.1"/>
    <property type="molecule type" value="Genomic_DNA"/>
</dbReference>
<dbReference type="InterPro" id="IPR005073">
    <property type="entry name" value="Peptidase_M74"/>
</dbReference>
<organism evidence="11 12">
    <name type="scientific">Insolitispirillum peregrinum</name>
    <dbReference type="NCBI Taxonomy" id="80876"/>
    <lineage>
        <taxon>Bacteria</taxon>
        <taxon>Pseudomonadati</taxon>
        <taxon>Pseudomonadota</taxon>
        <taxon>Alphaproteobacteria</taxon>
        <taxon>Rhodospirillales</taxon>
        <taxon>Novispirillaceae</taxon>
        <taxon>Insolitispirillum</taxon>
    </lineage>
</organism>
<keyword evidence="1" id="KW-0645">Protease</keyword>
<feature type="chain" id="PRO_5012952798" evidence="10">
    <location>
        <begin position="24"/>
        <end position="283"/>
    </location>
</feature>
<dbReference type="GO" id="GO:0030288">
    <property type="term" value="C:outer membrane-bounded periplasmic space"/>
    <property type="evidence" value="ECO:0007669"/>
    <property type="project" value="InterPro"/>
</dbReference>
<keyword evidence="4" id="KW-0574">Periplasm</keyword>
<dbReference type="Pfam" id="PF03411">
    <property type="entry name" value="Peptidase_M74"/>
    <property type="match status" value="1"/>
</dbReference>
<evidence type="ECO:0000256" key="7">
    <source>
        <dbReference type="ARBA" id="ARBA00023049"/>
    </source>
</evidence>